<dbReference type="PROSITE" id="PS51257">
    <property type="entry name" value="PROKAR_LIPOPROTEIN"/>
    <property type="match status" value="1"/>
</dbReference>
<evidence type="ECO:0000259" key="2">
    <source>
        <dbReference type="Pfam" id="PF14347"/>
    </source>
</evidence>
<feature type="region of interest" description="Disordered" evidence="1">
    <location>
        <begin position="27"/>
        <end position="49"/>
    </location>
</feature>
<gene>
    <name evidence="3" type="ORF">EV199_3157</name>
</gene>
<evidence type="ECO:0000313" key="4">
    <source>
        <dbReference type="Proteomes" id="UP000293874"/>
    </source>
</evidence>
<sequence length="169" mass="17894">MRKFQFVPALMILGMVACNEATSEKKADADTTATASHDGHDHHAPAAGTEIAPVPEIPAGAKVYFKNLKDGQTVTSPFKVEMGADNIAVDTARDILPASGHHHILIGLDSLASGTVVPKDSVHLHFGNAQKEAELSLPPGKHKISLQFADGIHRSYGSKLSTTITVNVK</sequence>
<evidence type="ECO:0000313" key="3">
    <source>
        <dbReference type="EMBL" id="RZS71255.1"/>
    </source>
</evidence>
<dbReference type="AlphaFoldDB" id="A0A4Q7MR89"/>
<dbReference type="OrthoDB" id="531568at2"/>
<protein>
    <submittedName>
        <fullName evidence="3">Uncharacterized protein DUF4399</fullName>
    </submittedName>
</protein>
<comment type="caution">
    <text evidence="3">The sequence shown here is derived from an EMBL/GenBank/DDBJ whole genome shotgun (WGS) entry which is preliminary data.</text>
</comment>
<organism evidence="3 4">
    <name type="scientific">Pseudobacter ginsenosidimutans</name>
    <dbReference type="NCBI Taxonomy" id="661488"/>
    <lineage>
        <taxon>Bacteria</taxon>
        <taxon>Pseudomonadati</taxon>
        <taxon>Bacteroidota</taxon>
        <taxon>Chitinophagia</taxon>
        <taxon>Chitinophagales</taxon>
        <taxon>Chitinophagaceae</taxon>
        <taxon>Pseudobacter</taxon>
    </lineage>
</organism>
<dbReference type="Proteomes" id="UP000293874">
    <property type="component" value="Unassembled WGS sequence"/>
</dbReference>
<evidence type="ECO:0000256" key="1">
    <source>
        <dbReference type="SAM" id="MobiDB-lite"/>
    </source>
</evidence>
<feature type="domain" description="DUF4399" evidence="2">
    <location>
        <begin position="80"/>
        <end position="169"/>
    </location>
</feature>
<dbReference type="EMBL" id="SGXA01000002">
    <property type="protein sequence ID" value="RZS71255.1"/>
    <property type="molecule type" value="Genomic_DNA"/>
</dbReference>
<keyword evidence="4" id="KW-1185">Reference proteome</keyword>
<proteinExistence type="predicted"/>
<name>A0A4Q7MR89_9BACT</name>
<accession>A0A4Q7MR89</accession>
<dbReference type="RefSeq" id="WP_130541782.1">
    <property type="nucleotide sequence ID" value="NZ_CP042431.1"/>
</dbReference>
<reference evidence="3 4" key="1">
    <citation type="submission" date="2019-02" db="EMBL/GenBank/DDBJ databases">
        <title>Genomic Encyclopedia of Type Strains, Phase IV (KMG-IV): sequencing the most valuable type-strain genomes for metagenomic binning, comparative biology and taxonomic classification.</title>
        <authorList>
            <person name="Goeker M."/>
        </authorList>
    </citation>
    <scope>NUCLEOTIDE SEQUENCE [LARGE SCALE GENOMIC DNA]</scope>
    <source>
        <strain evidence="3 4">DSM 18116</strain>
    </source>
</reference>
<dbReference type="InterPro" id="IPR025512">
    <property type="entry name" value="DUF4399"/>
</dbReference>
<dbReference type="Pfam" id="PF14347">
    <property type="entry name" value="DUF4399"/>
    <property type="match status" value="1"/>
</dbReference>